<keyword evidence="3" id="KW-1185">Reference proteome</keyword>
<dbReference type="RefSeq" id="WP_187685756.1">
    <property type="nucleotide sequence ID" value="NZ_AP023396.1"/>
</dbReference>
<reference evidence="2 3" key="1">
    <citation type="submission" date="2020-08" db="EMBL/GenBank/DDBJ databases">
        <title>Genome Sequencing of Nocardia wallacei strain FMUON74 and assembly.</title>
        <authorList>
            <person name="Toyokawa M."/>
            <person name="Uesaka K."/>
        </authorList>
    </citation>
    <scope>NUCLEOTIDE SEQUENCE [LARGE SCALE GENOMIC DNA]</scope>
    <source>
        <strain evidence="2 3">FMUON74</strain>
    </source>
</reference>
<dbReference type="GeneID" id="80351266"/>
<evidence type="ECO:0000313" key="3">
    <source>
        <dbReference type="Proteomes" id="UP000516173"/>
    </source>
</evidence>
<protein>
    <submittedName>
        <fullName evidence="2">Uncharacterized protein</fullName>
    </submittedName>
</protein>
<evidence type="ECO:0000313" key="2">
    <source>
        <dbReference type="EMBL" id="BCK59113.1"/>
    </source>
</evidence>
<dbReference type="EMBL" id="AP023396">
    <property type="protein sequence ID" value="BCK59113.1"/>
    <property type="molecule type" value="Genomic_DNA"/>
</dbReference>
<dbReference type="KEGG" id="nwl:NWFMUON74_68850"/>
<dbReference type="AlphaFoldDB" id="A0A7G1KXX6"/>
<gene>
    <name evidence="2" type="ORF">NWFMUON74_68850</name>
</gene>
<feature type="chain" id="PRO_5028832675" evidence="1">
    <location>
        <begin position="28"/>
        <end position="123"/>
    </location>
</feature>
<dbReference type="Proteomes" id="UP000516173">
    <property type="component" value="Chromosome"/>
</dbReference>
<proteinExistence type="predicted"/>
<evidence type="ECO:0000256" key="1">
    <source>
        <dbReference type="SAM" id="SignalP"/>
    </source>
</evidence>
<sequence length="123" mass="12629">MRILTWAATVAPIAAVVVLAATGTSAAATSAEAVGGTEQITVSVNSDNEHWVGLVEVDNKIQDFVLGPQGEGIVGPRYVIENVQPGIRHVKIVVSVDGGFGTTALDRDVEVSSAQSATGSAMR</sequence>
<organism evidence="2 3">
    <name type="scientific">Nocardia wallacei</name>
    <dbReference type="NCBI Taxonomy" id="480035"/>
    <lineage>
        <taxon>Bacteria</taxon>
        <taxon>Bacillati</taxon>
        <taxon>Actinomycetota</taxon>
        <taxon>Actinomycetes</taxon>
        <taxon>Mycobacteriales</taxon>
        <taxon>Nocardiaceae</taxon>
        <taxon>Nocardia</taxon>
    </lineage>
</organism>
<name>A0A7G1KXX6_9NOCA</name>
<feature type="signal peptide" evidence="1">
    <location>
        <begin position="1"/>
        <end position="27"/>
    </location>
</feature>
<accession>A0A7G1KXX6</accession>
<keyword evidence="1" id="KW-0732">Signal</keyword>